<evidence type="ECO:0000313" key="3">
    <source>
        <dbReference type="Proteomes" id="UP000799778"/>
    </source>
</evidence>
<dbReference type="Pfam" id="PF00646">
    <property type="entry name" value="F-box"/>
    <property type="match status" value="1"/>
</dbReference>
<dbReference type="EMBL" id="ML978075">
    <property type="protein sequence ID" value="KAF2011059.1"/>
    <property type="molecule type" value="Genomic_DNA"/>
</dbReference>
<dbReference type="AlphaFoldDB" id="A0A6A5XDT7"/>
<feature type="domain" description="F-box" evidence="1">
    <location>
        <begin position="52"/>
        <end position="98"/>
    </location>
</feature>
<accession>A0A6A5XDT7</accession>
<evidence type="ECO:0000313" key="2">
    <source>
        <dbReference type="EMBL" id="KAF2011059.1"/>
    </source>
</evidence>
<sequence length="344" mass="40245">MEPMADSPKIFPAALTYPQSEDIHGVMREEFLRAHCPLDLRRTNSPLILSSIGKFEELPTEILLEILEQLPLPSLLHFRDVNRHARHIIDWLPMFRAIVDQAPQALLGILSVQIRINITLPELFQRLRQRLCDLCGEPGQYLWLPTVSRLCRKCSRNLSLVPVPLLAEELLRRYELEPKDLEAIMSFYSPPATFHNNENVFRIEERHIVYDTRAAAQLLFDRTGKTVRPNPLEECAVMDLLFQKPQWGTTLRFSTFPREQRKNMAMVVAPWISYNGSEMGVFCTMCLYTEDQDCLYLPSEFHKHLDTCRVRPINWRSKMEREEFPLGPIHLHLYHERSILKTRS</sequence>
<dbReference type="RefSeq" id="XP_033379398.1">
    <property type="nucleotide sequence ID" value="XM_033529182.1"/>
</dbReference>
<dbReference type="GeneID" id="54286579"/>
<evidence type="ECO:0000259" key="1">
    <source>
        <dbReference type="PROSITE" id="PS50181"/>
    </source>
</evidence>
<gene>
    <name evidence="2" type="ORF">BU24DRAFT_427270</name>
</gene>
<keyword evidence="3" id="KW-1185">Reference proteome</keyword>
<dbReference type="SMART" id="SM00256">
    <property type="entry name" value="FBOX"/>
    <property type="match status" value="1"/>
</dbReference>
<dbReference type="Proteomes" id="UP000799778">
    <property type="component" value="Unassembled WGS sequence"/>
</dbReference>
<organism evidence="2 3">
    <name type="scientific">Aaosphaeria arxii CBS 175.79</name>
    <dbReference type="NCBI Taxonomy" id="1450172"/>
    <lineage>
        <taxon>Eukaryota</taxon>
        <taxon>Fungi</taxon>
        <taxon>Dikarya</taxon>
        <taxon>Ascomycota</taxon>
        <taxon>Pezizomycotina</taxon>
        <taxon>Dothideomycetes</taxon>
        <taxon>Pleosporomycetidae</taxon>
        <taxon>Pleosporales</taxon>
        <taxon>Pleosporales incertae sedis</taxon>
        <taxon>Aaosphaeria</taxon>
    </lineage>
</organism>
<dbReference type="PROSITE" id="PS50181">
    <property type="entry name" value="FBOX"/>
    <property type="match status" value="1"/>
</dbReference>
<dbReference type="SUPFAM" id="SSF81383">
    <property type="entry name" value="F-box domain"/>
    <property type="match status" value="1"/>
</dbReference>
<reference evidence="2" key="1">
    <citation type="journal article" date="2020" name="Stud. Mycol.">
        <title>101 Dothideomycetes genomes: a test case for predicting lifestyles and emergence of pathogens.</title>
        <authorList>
            <person name="Haridas S."/>
            <person name="Albert R."/>
            <person name="Binder M."/>
            <person name="Bloem J."/>
            <person name="Labutti K."/>
            <person name="Salamov A."/>
            <person name="Andreopoulos B."/>
            <person name="Baker S."/>
            <person name="Barry K."/>
            <person name="Bills G."/>
            <person name="Bluhm B."/>
            <person name="Cannon C."/>
            <person name="Castanera R."/>
            <person name="Culley D."/>
            <person name="Daum C."/>
            <person name="Ezra D."/>
            <person name="Gonzalez J."/>
            <person name="Henrissat B."/>
            <person name="Kuo A."/>
            <person name="Liang C."/>
            <person name="Lipzen A."/>
            <person name="Lutzoni F."/>
            <person name="Magnuson J."/>
            <person name="Mondo S."/>
            <person name="Nolan M."/>
            <person name="Ohm R."/>
            <person name="Pangilinan J."/>
            <person name="Park H.-J."/>
            <person name="Ramirez L."/>
            <person name="Alfaro M."/>
            <person name="Sun H."/>
            <person name="Tritt A."/>
            <person name="Yoshinaga Y."/>
            <person name="Zwiers L.-H."/>
            <person name="Turgeon B."/>
            <person name="Goodwin S."/>
            <person name="Spatafora J."/>
            <person name="Crous P."/>
            <person name="Grigoriev I."/>
        </authorList>
    </citation>
    <scope>NUCLEOTIDE SEQUENCE</scope>
    <source>
        <strain evidence="2">CBS 175.79</strain>
    </source>
</reference>
<name>A0A6A5XDT7_9PLEO</name>
<dbReference type="InterPro" id="IPR036047">
    <property type="entry name" value="F-box-like_dom_sf"/>
</dbReference>
<protein>
    <recommendedName>
        <fullName evidence="1">F-box domain-containing protein</fullName>
    </recommendedName>
</protein>
<dbReference type="InterPro" id="IPR001810">
    <property type="entry name" value="F-box_dom"/>
</dbReference>
<proteinExistence type="predicted"/>
<dbReference type="OrthoDB" id="3798261at2759"/>